<evidence type="ECO:0000256" key="1">
    <source>
        <dbReference type="SAM" id="MobiDB-lite"/>
    </source>
</evidence>
<evidence type="ECO:0000313" key="2">
    <source>
        <dbReference type="EMBL" id="CAD9986466.1"/>
    </source>
</evidence>
<proteinExistence type="predicted"/>
<dbReference type="InterPro" id="IPR009060">
    <property type="entry name" value="UBA-like_sf"/>
</dbReference>
<dbReference type="EMBL" id="HBHT01033817">
    <property type="protein sequence ID" value="CAD9986466.1"/>
    <property type="molecule type" value="Transcribed_RNA"/>
</dbReference>
<feature type="compositionally biased region" description="Acidic residues" evidence="1">
    <location>
        <begin position="84"/>
        <end position="94"/>
    </location>
</feature>
<feature type="compositionally biased region" description="Basic and acidic residues" evidence="1">
    <location>
        <begin position="118"/>
        <end position="128"/>
    </location>
</feature>
<gene>
    <name evidence="2" type="ORF">APAL1065_LOCUS22733</name>
</gene>
<feature type="region of interest" description="Disordered" evidence="1">
    <location>
        <begin position="75"/>
        <end position="96"/>
    </location>
</feature>
<sequence>MESGKEVNGFLPPLGRPLNSGVDCYFESADRLVQNLVEKTGVNIEDACWALEACKGDLTEAWTSISIARQLNLNADRVPRTNDNDDEEEDWDGDSYDRAMQKQFEKLKENRITNDRKRRARDYFKGGEPDEEWLPRKNPKPLDDEPWFTG</sequence>
<name>A0A7S2YNG9_9STRA</name>
<dbReference type="SUPFAM" id="SSF46934">
    <property type="entry name" value="UBA-like"/>
    <property type="match status" value="1"/>
</dbReference>
<reference evidence="2" key="1">
    <citation type="submission" date="2021-01" db="EMBL/GenBank/DDBJ databases">
        <authorList>
            <person name="Corre E."/>
            <person name="Pelletier E."/>
            <person name="Niang G."/>
            <person name="Scheremetjew M."/>
            <person name="Finn R."/>
            <person name="Kale V."/>
            <person name="Holt S."/>
            <person name="Cochrane G."/>
            <person name="Meng A."/>
            <person name="Brown T."/>
            <person name="Cohen L."/>
        </authorList>
    </citation>
    <scope>NUCLEOTIDE SEQUENCE</scope>
    <source>
        <strain evidence="2">CCMP125</strain>
    </source>
</reference>
<dbReference type="AlphaFoldDB" id="A0A7S2YNG9"/>
<accession>A0A7S2YNG9</accession>
<protein>
    <submittedName>
        <fullName evidence="2">Uncharacterized protein</fullName>
    </submittedName>
</protein>
<organism evidence="2">
    <name type="scientific">Entomoneis paludosa</name>
    <dbReference type="NCBI Taxonomy" id="265537"/>
    <lineage>
        <taxon>Eukaryota</taxon>
        <taxon>Sar</taxon>
        <taxon>Stramenopiles</taxon>
        <taxon>Ochrophyta</taxon>
        <taxon>Bacillariophyta</taxon>
        <taxon>Bacillariophyceae</taxon>
        <taxon>Bacillariophycidae</taxon>
        <taxon>Entomoneidaceae</taxon>
        <taxon>Entomoneis</taxon>
    </lineage>
</organism>
<feature type="region of interest" description="Disordered" evidence="1">
    <location>
        <begin position="118"/>
        <end position="150"/>
    </location>
</feature>